<dbReference type="InterPro" id="IPR050730">
    <property type="entry name" value="UBX_domain-protein"/>
</dbReference>
<dbReference type="eggNOG" id="KOG1363">
    <property type="taxonomic scope" value="Eukaryota"/>
</dbReference>
<dbReference type="Gene3D" id="3.10.20.90">
    <property type="entry name" value="Phosphatidylinositol 3-kinase Catalytic Subunit, Chain A, domain 1"/>
    <property type="match status" value="1"/>
</dbReference>
<name>I1QPW4_ORYGL</name>
<dbReference type="STRING" id="4538.I1QPW4"/>
<dbReference type="Pfam" id="PF21021">
    <property type="entry name" value="FAF1"/>
    <property type="match status" value="1"/>
</dbReference>
<dbReference type="SMART" id="SM00166">
    <property type="entry name" value="UBX"/>
    <property type="match status" value="1"/>
</dbReference>
<dbReference type="KEGG" id="ogl:127783891"/>
<dbReference type="PANTHER" id="PTHR23322">
    <property type="entry name" value="FAS-ASSOCIATED PROTEIN"/>
    <property type="match status" value="1"/>
</dbReference>
<feature type="region of interest" description="Disordered" evidence="1">
    <location>
        <begin position="259"/>
        <end position="316"/>
    </location>
</feature>
<dbReference type="InterPro" id="IPR001012">
    <property type="entry name" value="UBX_dom"/>
</dbReference>
<dbReference type="PANTHER" id="PTHR23322:SF71">
    <property type="entry name" value="UBIQUITIN-ASSOCIATED (UBA) PROTEIN-RELATED"/>
    <property type="match status" value="1"/>
</dbReference>
<feature type="compositionally biased region" description="Basic and acidic residues" evidence="1">
    <location>
        <begin position="259"/>
        <end position="271"/>
    </location>
</feature>
<reference evidence="3" key="1">
    <citation type="submission" date="2015-06" db="UniProtKB">
        <authorList>
            <consortium name="EnsemblPlants"/>
        </authorList>
    </citation>
    <scope>IDENTIFICATION</scope>
</reference>
<reference evidence="3 4" key="2">
    <citation type="submission" date="2018-04" db="EMBL/GenBank/DDBJ databases">
        <title>OglaRS2 (Oryza glaberrima Reference Sequence Version 2).</title>
        <authorList>
            <person name="Zhang J."/>
            <person name="Kudrna D."/>
            <person name="Lee S."/>
            <person name="Talag J."/>
            <person name="Rajasekar S."/>
            <person name="Wing R.A."/>
        </authorList>
    </citation>
    <scope>NUCLEOTIDE SEQUENCE [LARGE SCALE GENOMIC DNA]</scope>
    <source>
        <strain evidence="3 4">cv. IRGC 96717</strain>
    </source>
</reference>
<evidence type="ECO:0000256" key="1">
    <source>
        <dbReference type="SAM" id="MobiDB-lite"/>
    </source>
</evidence>
<dbReference type="Gene3D" id="3.40.30.10">
    <property type="entry name" value="Glutaredoxin"/>
    <property type="match status" value="1"/>
</dbReference>
<evidence type="ECO:0000259" key="2">
    <source>
        <dbReference type="PROSITE" id="PS50033"/>
    </source>
</evidence>
<dbReference type="SUPFAM" id="SSF52833">
    <property type="entry name" value="Thioredoxin-like"/>
    <property type="match status" value="1"/>
</dbReference>
<dbReference type="GeneID" id="127783891"/>
<dbReference type="PROSITE" id="PS50033">
    <property type="entry name" value="UBX"/>
    <property type="match status" value="1"/>
</dbReference>
<feature type="domain" description="UBX" evidence="2">
    <location>
        <begin position="317"/>
        <end position="395"/>
    </location>
</feature>
<sequence>MPSPTSSASAAARGSAGAGDTLRNSCHDFARSLARLPASIMDGLSRSMARRSRRPRDTQPHPPLPPPLLPEELFFAEFERRYGGRHPFFYGCRLAEALGIARREGRLVFVYLHDAGGGGGGGNPYADQFCTGTLCSDVVVEFLDANFVSWGAVAGRGEGAAMVAALRPGSFPFCAVVSPVSGESIVVLQQVEGPVSPSELVDILQRTIDEQRASSRQSWPDEQLAAAVRASRADEEERMRSVALRLRQEQDAAYLESLRKDQEKERSRKSVQEGSAKPKASNGLRPRYPGQSAREPNKAAQARAPAQNQNGTVASHRAEANTKIMIRFPNGERRQQAFHHTDTIREIYRYVDSLGIPGIGNYQLVRSYPRKTYGRQQLEMSLQDAGFYPSVTLYIEQLQ</sequence>
<proteinExistence type="predicted"/>
<dbReference type="Pfam" id="PF00789">
    <property type="entry name" value="UBX"/>
    <property type="match status" value="1"/>
</dbReference>
<organism evidence="3 4">
    <name type="scientific">Oryza glaberrima</name>
    <name type="common">African rice</name>
    <dbReference type="NCBI Taxonomy" id="4538"/>
    <lineage>
        <taxon>Eukaryota</taxon>
        <taxon>Viridiplantae</taxon>
        <taxon>Streptophyta</taxon>
        <taxon>Embryophyta</taxon>
        <taxon>Tracheophyta</taxon>
        <taxon>Spermatophyta</taxon>
        <taxon>Magnoliopsida</taxon>
        <taxon>Liliopsida</taxon>
        <taxon>Poales</taxon>
        <taxon>Poaceae</taxon>
        <taxon>BOP clade</taxon>
        <taxon>Oryzoideae</taxon>
        <taxon>Oryzeae</taxon>
        <taxon>Oryzinae</taxon>
        <taxon>Oryza</taxon>
    </lineage>
</organism>
<feature type="region of interest" description="Disordered" evidence="1">
    <location>
        <begin position="46"/>
        <end position="67"/>
    </location>
</feature>
<dbReference type="EnsemblPlants" id="ORGLA09G0109300.1">
    <property type="protein sequence ID" value="ORGLA09G0109300.1"/>
    <property type="gene ID" value="ORGLA09G0109300"/>
</dbReference>
<dbReference type="GO" id="GO:0036503">
    <property type="term" value="P:ERAD pathway"/>
    <property type="evidence" value="ECO:0007669"/>
    <property type="project" value="TreeGrafter"/>
</dbReference>
<protein>
    <recommendedName>
        <fullName evidence="2">UBX domain-containing protein</fullName>
    </recommendedName>
</protein>
<dbReference type="SUPFAM" id="SSF54236">
    <property type="entry name" value="Ubiquitin-like"/>
    <property type="match status" value="1"/>
</dbReference>
<keyword evidence="4" id="KW-1185">Reference proteome</keyword>
<dbReference type="GO" id="GO:0043130">
    <property type="term" value="F:ubiquitin binding"/>
    <property type="evidence" value="ECO:0007669"/>
    <property type="project" value="TreeGrafter"/>
</dbReference>
<dbReference type="RefSeq" id="XP_052167000.1">
    <property type="nucleotide sequence ID" value="XM_052311040.1"/>
</dbReference>
<dbReference type="SMART" id="SM00594">
    <property type="entry name" value="UAS"/>
    <property type="match status" value="1"/>
</dbReference>
<evidence type="ECO:0000313" key="4">
    <source>
        <dbReference type="Proteomes" id="UP000007306"/>
    </source>
</evidence>
<gene>
    <name evidence="3" type="primary">LOC127783891</name>
</gene>
<accession>I1QPW4</accession>
<dbReference type="InterPro" id="IPR049483">
    <property type="entry name" value="FAF1_2-like_UAS"/>
</dbReference>
<dbReference type="Proteomes" id="UP000007306">
    <property type="component" value="Chromosome 9"/>
</dbReference>
<dbReference type="OMA" id="QISVRCP"/>
<dbReference type="Gramene" id="ORGLA09G0109300.1">
    <property type="protein sequence ID" value="ORGLA09G0109300.1"/>
    <property type="gene ID" value="ORGLA09G0109300"/>
</dbReference>
<dbReference type="CDD" id="cd01767">
    <property type="entry name" value="UBX"/>
    <property type="match status" value="1"/>
</dbReference>
<dbReference type="GO" id="GO:0005783">
    <property type="term" value="C:endoplasmic reticulum"/>
    <property type="evidence" value="ECO:0007669"/>
    <property type="project" value="TreeGrafter"/>
</dbReference>
<dbReference type="InterPro" id="IPR006577">
    <property type="entry name" value="UAS"/>
</dbReference>
<feature type="compositionally biased region" description="Low complexity" evidence="1">
    <location>
        <begin position="298"/>
        <end position="310"/>
    </location>
</feature>
<evidence type="ECO:0000313" key="3">
    <source>
        <dbReference type="EnsemblPlants" id="ORGLA09G0109300.1"/>
    </source>
</evidence>
<dbReference type="AlphaFoldDB" id="I1QPW4"/>
<dbReference type="HOGENOM" id="CLU_047924_1_0_1"/>
<dbReference type="InterPro" id="IPR036249">
    <property type="entry name" value="Thioredoxin-like_sf"/>
</dbReference>
<dbReference type="InterPro" id="IPR029071">
    <property type="entry name" value="Ubiquitin-like_domsf"/>
</dbReference>